<feature type="region of interest" description="Disordered" evidence="1">
    <location>
        <begin position="45"/>
        <end position="104"/>
    </location>
</feature>
<dbReference type="AlphaFoldDB" id="A0A699WLN7"/>
<protein>
    <submittedName>
        <fullName evidence="2">Uncharacterized protein</fullName>
    </submittedName>
</protein>
<sequence length="104" mass="11376">GRRRAYRRARGRAVVSEHRLVHSADEAPRLQVAAAAHLDERRQLRAGQQRHPVLQPQRGGEGAGFEAIHRPGGPGQPAAAPAVRRGRPRGHDLPNQPVLLAGRY</sequence>
<name>A0A699WLN7_TANCI</name>
<reference evidence="2" key="1">
    <citation type="journal article" date="2019" name="Sci. Rep.">
        <title>Draft genome of Tanacetum cinerariifolium, the natural source of mosquito coil.</title>
        <authorList>
            <person name="Yamashiro T."/>
            <person name="Shiraishi A."/>
            <person name="Satake H."/>
            <person name="Nakayama K."/>
        </authorList>
    </citation>
    <scope>NUCLEOTIDE SEQUENCE</scope>
</reference>
<evidence type="ECO:0000256" key="1">
    <source>
        <dbReference type="SAM" id="MobiDB-lite"/>
    </source>
</evidence>
<organism evidence="2">
    <name type="scientific">Tanacetum cinerariifolium</name>
    <name type="common">Dalmatian daisy</name>
    <name type="synonym">Chrysanthemum cinerariifolium</name>
    <dbReference type="NCBI Taxonomy" id="118510"/>
    <lineage>
        <taxon>Eukaryota</taxon>
        <taxon>Viridiplantae</taxon>
        <taxon>Streptophyta</taxon>
        <taxon>Embryophyta</taxon>
        <taxon>Tracheophyta</taxon>
        <taxon>Spermatophyta</taxon>
        <taxon>Magnoliopsida</taxon>
        <taxon>eudicotyledons</taxon>
        <taxon>Gunneridae</taxon>
        <taxon>Pentapetalae</taxon>
        <taxon>asterids</taxon>
        <taxon>campanulids</taxon>
        <taxon>Asterales</taxon>
        <taxon>Asteraceae</taxon>
        <taxon>Asteroideae</taxon>
        <taxon>Anthemideae</taxon>
        <taxon>Anthemidinae</taxon>
        <taxon>Tanacetum</taxon>
    </lineage>
</organism>
<feature type="non-terminal residue" evidence="2">
    <location>
        <position position="104"/>
    </location>
</feature>
<accession>A0A699WLN7</accession>
<feature type="non-terminal residue" evidence="2">
    <location>
        <position position="1"/>
    </location>
</feature>
<evidence type="ECO:0000313" key="2">
    <source>
        <dbReference type="EMBL" id="GFD48327.1"/>
    </source>
</evidence>
<comment type="caution">
    <text evidence="2">The sequence shown here is derived from an EMBL/GenBank/DDBJ whole genome shotgun (WGS) entry which is preliminary data.</text>
</comment>
<proteinExistence type="predicted"/>
<gene>
    <name evidence="2" type="ORF">Tci_920296</name>
</gene>
<dbReference type="EMBL" id="BKCJ011719822">
    <property type="protein sequence ID" value="GFD48327.1"/>
    <property type="molecule type" value="Genomic_DNA"/>
</dbReference>